<keyword evidence="3" id="KW-1185">Reference proteome</keyword>
<gene>
    <name evidence="2" type="ORF">HAX54_022975</name>
</gene>
<protein>
    <submittedName>
        <fullName evidence="2">Uncharacterized protein</fullName>
    </submittedName>
</protein>
<evidence type="ECO:0000313" key="2">
    <source>
        <dbReference type="EMBL" id="MCD9638815.1"/>
    </source>
</evidence>
<reference evidence="2 3" key="1">
    <citation type="journal article" date="2021" name="BMC Genomics">
        <title>Datura genome reveals duplications of psychoactive alkaloid biosynthetic genes and high mutation rate following tissue culture.</title>
        <authorList>
            <person name="Rajewski A."/>
            <person name="Carter-House D."/>
            <person name="Stajich J."/>
            <person name="Litt A."/>
        </authorList>
    </citation>
    <scope>NUCLEOTIDE SEQUENCE [LARGE SCALE GENOMIC DNA]</scope>
    <source>
        <strain evidence="2">AR-01</strain>
    </source>
</reference>
<sequence length="228" mass="26186">MEKPLHLDMSTINKSWPRCAKVQNNGLGESFGRQSIQKDKENSPLRKWKEKVEKENETEKDFMFEEKLQIKVLYIIHQEYTRQQHIINNKDGLLDNQHHSTPNDNSNSDRAIATVRLIDKTIELEIQEIGEVKIGSSQTVSNQGRIEVNDVVLVATYPQLMESIVGFNEEMSIIIRKPTQDPIIMIRKKSSNMALHDIFFHNGVYLKITNKKDGDGVGKEADLENSII</sequence>
<feature type="region of interest" description="Disordered" evidence="1">
    <location>
        <begin position="27"/>
        <end position="52"/>
    </location>
</feature>
<accession>A0ABS8UXF8</accession>
<evidence type="ECO:0000313" key="3">
    <source>
        <dbReference type="Proteomes" id="UP000823775"/>
    </source>
</evidence>
<proteinExistence type="predicted"/>
<name>A0ABS8UXF8_DATST</name>
<comment type="caution">
    <text evidence="2">The sequence shown here is derived from an EMBL/GenBank/DDBJ whole genome shotgun (WGS) entry which is preliminary data.</text>
</comment>
<dbReference type="EMBL" id="JACEIK010002780">
    <property type="protein sequence ID" value="MCD9638815.1"/>
    <property type="molecule type" value="Genomic_DNA"/>
</dbReference>
<dbReference type="Proteomes" id="UP000823775">
    <property type="component" value="Unassembled WGS sequence"/>
</dbReference>
<organism evidence="2 3">
    <name type="scientific">Datura stramonium</name>
    <name type="common">Jimsonweed</name>
    <name type="synonym">Common thornapple</name>
    <dbReference type="NCBI Taxonomy" id="4076"/>
    <lineage>
        <taxon>Eukaryota</taxon>
        <taxon>Viridiplantae</taxon>
        <taxon>Streptophyta</taxon>
        <taxon>Embryophyta</taxon>
        <taxon>Tracheophyta</taxon>
        <taxon>Spermatophyta</taxon>
        <taxon>Magnoliopsida</taxon>
        <taxon>eudicotyledons</taxon>
        <taxon>Gunneridae</taxon>
        <taxon>Pentapetalae</taxon>
        <taxon>asterids</taxon>
        <taxon>lamiids</taxon>
        <taxon>Solanales</taxon>
        <taxon>Solanaceae</taxon>
        <taxon>Solanoideae</taxon>
        <taxon>Datureae</taxon>
        <taxon>Datura</taxon>
    </lineage>
</organism>
<evidence type="ECO:0000256" key="1">
    <source>
        <dbReference type="SAM" id="MobiDB-lite"/>
    </source>
</evidence>